<evidence type="ECO:0000256" key="3">
    <source>
        <dbReference type="ARBA" id="ARBA00022692"/>
    </source>
</evidence>
<name>A0AAD9HW32_9PEZI</name>
<evidence type="ECO:0000313" key="13">
    <source>
        <dbReference type="EMBL" id="KAK2035542.1"/>
    </source>
</evidence>
<keyword evidence="14" id="KW-1185">Reference proteome</keyword>
<dbReference type="Proteomes" id="UP001232148">
    <property type="component" value="Unassembled WGS sequence"/>
</dbReference>
<dbReference type="InterPro" id="IPR039859">
    <property type="entry name" value="PFA4/ZDH16/20/ERF2-like"/>
</dbReference>
<feature type="compositionally biased region" description="Pro residues" evidence="11">
    <location>
        <begin position="350"/>
        <end position="360"/>
    </location>
</feature>
<sequence>MDLRQLLLLKELFLWTLPVWIVGTFVFNTYVLMEAFQFRALWNGSGFSPFSVWNDRDMRLPFVGIVVYWFLLLNAGGSISYCWYLSCFHAKRFLMPSRSIAPPPRTVMQVDPFTAARPPSNFPRICLDGGRPNRCDHRGDCLNALAWRGDRMYHCRHGYNRCLPVFDHYCYWLWTPVYLNTIKPYCLFMPLIFLYQLFCLVALCWTMSSPHVRGLSRWFIPLIVVSASLTALLAVNMIMFQWNMIVIQNRVGKERGREWRWRMAIRDIEGRLMEDEPEDNPYSLGSWRANAQEVLGKWHQMPFWFWQPARVHQYADHWNLDCDTTISPAYMIRANSLRNVGLNHLPPLPPLTPLPPPPPRGLMRRRHNASSLV</sequence>
<evidence type="ECO:0000259" key="12">
    <source>
        <dbReference type="Pfam" id="PF01529"/>
    </source>
</evidence>
<dbReference type="GO" id="GO:0005783">
    <property type="term" value="C:endoplasmic reticulum"/>
    <property type="evidence" value="ECO:0007669"/>
    <property type="project" value="TreeGrafter"/>
</dbReference>
<dbReference type="PANTHER" id="PTHR22883">
    <property type="entry name" value="ZINC FINGER DHHC DOMAIN CONTAINING PROTEIN"/>
    <property type="match status" value="1"/>
</dbReference>
<feature type="transmembrane region" description="Helical" evidence="10">
    <location>
        <begin position="62"/>
        <end position="85"/>
    </location>
</feature>
<keyword evidence="8 10" id="KW-0012">Acyltransferase</keyword>
<feature type="transmembrane region" description="Helical" evidence="10">
    <location>
        <begin position="185"/>
        <end position="208"/>
    </location>
</feature>
<evidence type="ECO:0000256" key="2">
    <source>
        <dbReference type="ARBA" id="ARBA00022679"/>
    </source>
</evidence>
<comment type="catalytic activity">
    <reaction evidence="9 10">
        <text>L-cysteinyl-[protein] + hexadecanoyl-CoA = S-hexadecanoyl-L-cysteinyl-[protein] + CoA</text>
        <dbReference type="Rhea" id="RHEA:36683"/>
        <dbReference type="Rhea" id="RHEA-COMP:10131"/>
        <dbReference type="Rhea" id="RHEA-COMP:11032"/>
        <dbReference type="ChEBI" id="CHEBI:29950"/>
        <dbReference type="ChEBI" id="CHEBI:57287"/>
        <dbReference type="ChEBI" id="CHEBI:57379"/>
        <dbReference type="ChEBI" id="CHEBI:74151"/>
        <dbReference type="EC" id="2.3.1.225"/>
    </reaction>
</comment>
<dbReference type="AlphaFoldDB" id="A0AAD9HW32"/>
<dbReference type="GO" id="GO:0016020">
    <property type="term" value="C:membrane"/>
    <property type="evidence" value="ECO:0007669"/>
    <property type="project" value="UniProtKB-SubCell"/>
</dbReference>
<dbReference type="GO" id="GO:0019706">
    <property type="term" value="F:protein-cysteine S-palmitoyltransferase activity"/>
    <property type="evidence" value="ECO:0007669"/>
    <property type="project" value="UniProtKB-EC"/>
</dbReference>
<gene>
    <name evidence="13" type="ORF">LX32DRAFT_700378</name>
</gene>
<dbReference type="PROSITE" id="PS50216">
    <property type="entry name" value="DHHC"/>
    <property type="match status" value="1"/>
</dbReference>
<evidence type="ECO:0000256" key="11">
    <source>
        <dbReference type="SAM" id="MobiDB-lite"/>
    </source>
</evidence>
<evidence type="ECO:0000256" key="7">
    <source>
        <dbReference type="ARBA" id="ARBA00023288"/>
    </source>
</evidence>
<dbReference type="InterPro" id="IPR001594">
    <property type="entry name" value="Palmitoyltrfase_DHHC"/>
</dbReference>
<comment type="similarity">
    <text evidence="10">Belongs to the DHHC palmitoyltransferase family.</text>
</comment>
<dbReference type="GO" id="GO:0005794">
    <property type="term" value="C:Golgi apparatus"/>
    <property type="evidence" value="ECO:0007669"/>
    <property type="project" value="TreeGrafter"/>
</dbReference>
<comment type="subcellular location">
    <subcellularLocation>
        <location evidence="1">Membrane</location>
        <topology evidence="1">Multi-pass membrane protein</topology>
    </subcellularLocation>
</comment>
<accession>A0AAD9HW32</accession>
<feature type="domain" description="Palmitoyltransferase DHHC" evidence="12">
    <location>
        <begin position="141"/>
        <end position="247"/>
    </location>
</feature>
<dbReference type="EC" id="2.3.1.225" evidence="10"/>
<dbReference type="EMBL" id="MU842808">
    <property type="protein sequence ID" value="KAK2035542.1"/>
    <property type="molecule type" value="Genomic_DNA"/>
</dbReference>
<evidence type="ECO:0000256" key="9">
    <source>
        <dbReference type="ARBA" id="ARBA00048048"/>
    </source>
</evidence>
<feature type="transmembrane region" description="Helical" evidence="10">
    <location>
        <begin position="220"/>
        <end position="240"/>
    </location>
</feature>
<keyword evidence="6" id="KW-0564">Palmitate</keyword>
<evidence type="ECO:0000256" key="5">
    <source>
        <dbReference type="ARBA" id="ARBA00023136"/>
    </source>
</evidence>
<comment type="domain">
    <text evidence="10">The DHHC domain is required for palmitoyltransferase activity.</text>
</comment>
<keyword evidence="7" id="KW-0449">Lipoprotein</keyword>
<reference evidence="13" key="1">
    <citation type="submission" date="2021-06" db="EMBL/GenBank/DDBJ databases">
        <title>Comparative genomics, transcriptomics and evolutionary studies reveal genomic signatures of adaptation to plant cell wall in hemibiotrophic fungi.</title>
        <authorList>
            <consortium name="DOE Joint Genome Institute"/>
            <person name="Baroncelli R."/>
            <person name="Diaz J.F."/>
            <person name="Benocci T."/>
            <person name="Peng M."/>
            <person name="Battaglia E."/>
            <person name="Haridas S."/>
            <person name="Andreopoulos W."/>
            <person name="Labutti K."/>
            <person name="Pangilinan J."/>
            <person name="Floch G.L."/>
            <person name="Makela M.R."/>
            <person name="Henrissat B."/>
            <person name="Grigoriev I.V."/>
            <person name="Crouch J.A."/>
            <person name="De Vries R.P."/>
            <person name="Sukno S.A."/>
            <person name="Thon M.R."/>
        </authorList>
    </citation>
    <scope>NUCLEOTIDE SEQUENCE</scope>
    <source>
        <strain evidence="13">MAFF235873</strain>
    </source>
</reference>
<dbReference type="GO" id="GO:0006612">
    <property type="term" value="P:protein targeting to membrane"/>
    <property type="evidence" value="ECO:0007669"/>
    <property type="project" value="TreeGrafter"/>
</dbReference>
<keyword evidence="2 10" id="KW-0808">Transferase</keyword>
<evidence type="ECO:0000313" key="14">
    <source>
        <dbReference type="Proteomes" id="UP001232148"/>
    </source>
</evidence>
<evidence type="ECO:0000256" key="10">
    <source>
        <dbReference type="RuleBase" id="RU079119"/>
    </source>
</evidence>
<keyword evidence="4 10" id="KW-1133">Transmembrane helix</keyword>
<keyword evidence="3 10" id="KW-0812">Transmembrane</keyword>
<feature type="transmembrane region" description="Helical" evidence="10">
    <location>
        <begin position="12"/>
        <end position="33"/>
    </location>
</feature>
<organism evidence="13 14">
    <name type="scientific">Colletotrichum zoysiae</name>
    <dbReference type="NCBI Taxonomy" id="1216348"/>
    <lineage>
        <taxon>Eukaryota</taxon>
        <taxon>Fungi</taxon>
        <taxon>Dikarya</taxon>
        <taxon>Ascomycota</taxon>
        <taxon>Pezizomycotina</taxon>
        <taxon>Sordariomycetes</taxon>
        <taxon>Hypocreomycetidae</taxon>
        <taxon>Glomerellales</taxon>
        <taxon>Glomerellaceae</taxon>
        <taxon>Colletotrichum</taxon>
        <taxon>Colletotrichum graminicola species complex</taxon>
    </lineage>
</organism>
<feature type="compositionally biased region" description="Basic residues" evidence="11">
    <location>
        <begin position="362"/>
        <end position="373"/>
    </location>
</feature>
<evidence type="ECO:0000256" key="6">
    <source>
        <dbReference type="ARBA" id="ARBA00023139"/>
    </source>
</evidence>
<feature type="region of interest" description="Disordered" evidence="11">
    <location>
        <begin position="350"/>
        <end position="373"/>
    </location>
</feature>
<proteinExistence type="inferred from homology"/>
<evidence type="ECO:0000256" key="1">
    <source>
        <dbReference type="ARBA" id="ARBA00004141"/>
    </source>
</evidence>
<evidence type="ECO:0000256" key="4">
    <source>
        <dbReference type="ARBA" id="ARBA00022989"/>
    </source>
</evidence>
<dbReference type="Pfam" id="PF01529">
    <property type="entry name" value="DHHC"/>
    <property type="match status" value="1"/>
</dbReference>
<keyword evidence="5 10" id="KW-0472">Membrane</keyword>
<protein>
    <recommendedName>
        <fullName evidence="10">Palmitoyltransferase</fullName>
        <ecNumber evidence="10">2.3.1.225</ecNumber>
    </recommendedName>
</protein>
<comment type="caution">
    <text evidence="13">The sequence shown here is derived from an EMBL/GenBank/DDBJ whole genome shotgun (WGS) entry which is preliminary data.</text>
</comment>
<evidence type="ECO:0000256" key="8">
    <source>
        <dbReference type="ARBA" id="ARBA00023315"/>
    </source>
</evidence>